<comment type="subcellular location">
    <subcellularLocation>
        <location evidence="1">Nucleus</location>
    </subcellularLocation>
</comment>
<accession>A0ABD1EQQ0</accession>
<dbReference type="FunFam" id="3.30.160.60:FF:000358">
    <property type="entry name" value="zinc finger protein 24"/>
    <property type="match status" value="1"/>
</dbReference>
<dbReference type="AlphaFoldDB" id="A0ABD1EQQ0"/>
<feature type="compositionally biased region" description="Acidic residues" evidence="10">
    <location>
        <begin position="738"/>
        <end position="749"/>
    </location>
</feature>
<evidence type="ECO:0000256" key="3">
    <source>
        <dbReference type="ARBA" id="ARBA00022723"/>
    </source>
</evidence>
<protein>
    <recommendedName>
        <fullName evidence="11">C2H2-type domain-containing protein</fullName>
    </recommendedName>
</protein>
<feature type="domain" description="C2H2-type" evidence="11">
    <location>
        <begin position="253"/>
        <end position="276"/>
    </location>
</feature>
<evidence type="ECO:0000256" key="7">
    <source>
        <dbReference type="ARBA" id="ARBA00023125"/>
    </source>
</evidence>
<feature type="domain" description="C2H2-type" evidence="11">
    <location>
        <begin position="457"/>
        <end position="485"/>
    </location>
</feature>
<dbReference type="FunFam" id="3.30.160.60:FF:002343">
    <property type="entry name" value="Zinc finger protein 33A"/>
    <property type="match status" value="2"/>
</dbReference>
<dbReference type="GO" id="GO:0005634">
    <property type="term" value="C:nucleus"/>
    <property type="evidence" value="ECO:0007669"/>
    <property type="project" value="UniProtKB-SubCell"/>
</dbReference>
<dbReference type="Pfam" id="PF13912">
    <property type="entry name" value="zf-C2H2_6"/>
    <property type="match status" value="1"/>
</dbReference>
<dbReference type="FunFam" id="3.30.160.60:FF:003288">
    <property type="entry name" value="Uncharacterized protein"/>
    <property type="match status" value="1"/>
</dbReference>
<keyword evidence="4" id="KW-0677">Repeat</keyword>
<feature type="domain" description="C2H2-type" evidence="11">
    <location>
        <begin position="345"/>
        <end position="372"/>
    </location>
</feature>
<organism evidence="12 13">
    <name type="scientific">Hypothenemus hampei</name>
    <name type="common">Coffee berry borer</name>
    <dbReference type="NCBI Taxonomy" id="57062"/>
    <lineage>
        <taxon>Eukaryota</taxon>
        <taxon>Metazoa</taxon>
        <taxon>Ecdysozoa</taxon>
        <taxon>Arthropoda</taxon>
        <taxon>Hexapoda</taxon>
        <taxon>Insecta</taxon>
        <taxon>Pterygota</taxon>
        <taxon>Neoptera</taxon>
        <taxon>Endopterygota</taxon>
        <taxon>Coleoptera</taxon>
        <taxon>Polyphaga</taxon>
        <taxon>Cucujiformia</taxon>
        <taxon>Curculionidae</taxon>
        <taxon>Scolytinae</taxon>
        <taxon>Hypothenemus</taxon>
    </lineage>
</organism>
<feature type="domain" description="C2H2-type" evidence="11">
    <location>
        <begin position="224"/>
        <end position="247"/>
    </location>
</feature>
<evidence type="ECO:0000256" key="9">
    <source>
        <dbReference type="PROSITE-ProRule" id="PRU00042"/>
    </source>
</evidence>
<sequence length="766" mass="88644">MDITPDIKNELTDESFVKVEGTPEEVNEYTQVQNQSVNHNNVPNLMQTVNNNGNVELVELESGQYTYILNEDSEKLEKTSRFDLDDGEHYFIEEYEGDEVEEEEPPQYETVYIESAAESPYEEGNEVYTISEEIEDEDEEVAEKSKDKLKIDDQKQNEQDVEVIYECSICSKNFKTPSGVKRHISMNHHAKNNVEKVEVKDELSFSLCPCCGEPSDSAHTTGNFKCEECEKLFIFPNALKRHKSIDHPTGGRFTCYECKKEFSTKEFLIDHTKMHSLKAVKCEDCGREFSRKYHLDRHIVQTGCMGVMKQVYECRVCQKSFTRKDNLAEHLKVHAGILHKKKRQYTCEFCMKEFSGLALLQIHVRTHTGERPYPCDICEKKFPSGGAMKKHRRKHTGERPYTCPQCGSKFAAKETLNRHWRTHTGEKPHQCKFCGKSFIQAVQLRAHIFHHTGENAFVCPHCNRAFNRKLRLTTHIKFMHEGAAPLPCPKTDCKKTFFRKEDIQRHLLTHSGQKPYVCEICDKSFTVKSSLRVHQNIHKKEMPVACEVCNRAFIRKDCLMRHMRARHRDVLEEIVANAEKKRLETQLLQSVAASSNNQKKSLKNTTIWNELTLSESIKELLGLLVDEDCLTELGHPDAPVDRVLETVIRRCGHSPALDSDYDYIGKLRENAKLLFNVVINDETVKELLKKKTVEEVILHVLKLARKEANNIEDGDEIEIKPSVVSEDEDNSEKFLDLEEEAEEEEEEENVQYPEQQSMETDEEEFY</sequence>
<dbReference type="InterPro" id="IPR050826">
    <property type="entry name" value="Krueppel_C2H2_ZnFinger"/>
</dbReference>
<dbReference type="Gene3D" id="3.30.160.60">
    <property type="entry name" value="Classic Zinc Finger"/>
    <property type="match status" value="11"/>
</dbReference>
<evidence type="ECO:0000313" key="12">
    <source>
        <dbReference type="EMBL" id="KAL1501100.1"/>
    </source>
</evidence>
<evidence type="ECO:0000256" key="5">
    <source>
        <dbReference type="ARBA" id="ARBA00022771"/>
    </source>
</evidence>
<feature type="domain" description="C2H2-type" evidence="11">
    <location>
        <begin position="280"/>
        <end position="298"/>
    </location>
</feature>
<dbReference type="SMART" id="SM00355">
    <property type="entry name" value="ZnF_C2H2"/>
    <property type="match status" value="13"/>
</dbReference>
<dbReference type="InterPro" id="IPR013087">
    <property type="entry name" value="Znf_C2H2_type"/>
</dbReference>
<feature type="domain" description="C2H2-type" evidence="11">
    <location>
        <begin position="544"/>
        <end position="567"/>
    </location>
</feature>
<feature type="domain" description="C2H2-type" evidence="11">
    <location>
        <begin position="516"/>
        <end position="543"/>
    </location>
</feature>
<dbReference type="PROSITE" id="PS00028">
    <property type="entry name" value="ZINC_FINGER_C2H2_1"/>
    <property type="match status" value="11"/>
</dbReference>
<keyword evidence="5 9" id="KW-0863">Zinc-finger</keyword>
<dbReference type="Pfam" id="PF00096">
    <property type="entry name" value="zf-C2H2"/>
    <property type="match status" value="10"/>
</dbReference>
<feature type="domain" description="C2H2-type" evidence="11">
    <location>
        <begin position="486"/>
        <end position="515"/>
    </location>
</feature>
<dbReference type="PROSITE" id="PS50157">
    <property type="entry name" value="ZINC_FINGER_C2H2_2"/>
    <property type="match status" value="13"/>
</dbReference>
<dbReference type="SUPFAM" id="SSF57667">
    <property type="entry name" value="beta-beta-alpha zinc fingers"/>
    <property type="match status" value="7"/>
</dbReference>
<dbReference type="EMBL" id="JBDJPC010000005">
    <property type="protein sequence ID" value="KAL1501100.1"/>
    <property type="molecule type" value="Genomic_DNA"/>
</dbReference>
<evidence type="ECO:0000256" key="4">
    <source>
        <dbReference type="ARBA" id="ARBA00022737"/>
    </source>
</evidence>
<keyword evidence="13" id="KW-1185">Reference proteome</keyword>
<proteinExistence type="inferred from homology"/>
<keyword evidence="6" id="KW-0862">Zinc</keyword>
<dbReference type="PANTHER" id="PTHR24377">
    <property type="entry name" value="IP01015P-RELATED"/>
    <property type="match status" value="1"/>
</dbReference>
<keyword evidence="8" id="KW-0539">Nucleus</keyword>
<evidence type="ECO:0000256" key="10">
    <source>
        <dbReference type="SAM" id="MobiDB-lite"/>
    </source>
</evidence>
<evidence type="ECO:0000259" key="11">
    <source>
        <dbReference type="PROSITE" id="PS50157"/>
    </source>
</evidence>
<evidence type="ECO:0000256" key="2">
    <source>
        <dbReference type="ARBA" id="ARBA00006991"/>
    </source>
</evidence>
<feature type="domain" description="C2H2-type" evidence="11">
    <location>
        <begin position="165"/>
        <end position="193"/>
    </location>
</feature>
<dbReference type="GO" id="GO:0003677">
    <property type="term" value="F:DNA binding"/>
    <property type="evidence" value="ECO:0007669"/>
    <property type="project" value="UniProtKB-KW"/>
</dbReference>
<dbReference type="FunFam" id="3.30.160.60:FF:000045">
    <property type="entry name" value="ZFP69 zinc finger protein B"/>
    <property type="match status" value="1"/>
</dbReference>
<comment type="caution">
    <text evidence="12">The sequence shown here is derived from an EMBL/GenBank/DDBJ whole genome shotgun (WGS) entry which is preliminary data.</text>
</comment>
<evidence type="ECO:0000256" key="6">
    <source>
        <dbReference type="ARBA" id="ARBA00022833"/>
    </source>
</evidence>
<gene>
    <name evidence="12" type="ORF">ABEB36_006488</name>
</gene>
<evidence type="ECO:0000256" key="8">
    <source>
        <dbReference type="ARBA" id="ARBA00023242"/>
    </source>
</evidence>
<dbReference type="GO" id="GO:0008270">
    <property type="term" value="F:zinc ion binding"/>
    <property type="evidence" value="ECO:0007669"/>
    <property type="project" value="UniProtKB-KW"/>
</dbReference>
<dbReference type="GO" id="GO:0006355">
    <property type="term" value="P:regulation of DNA-templated transcription"/>
    <property type="evidence" value="ECO:0007669"/>
    <property type="project" value="UniProtKB-ARBA"/>
</dbReference>
<feature type="domain" description="C2H2-type" evidence="11">
    <location>
        <begin position="312"/>
        <end position="336"/>
    </location>
</feature>
<evidence type="ECO:0000313" key="13">
    <source>
        <dbReference type="Proteomes" id="UP001566132"/>
    </source>
</evidence>
<dbReference type="InterPro" id="IPR036236">
    <property type="entry name" value="Znf_C2H2_sf"/>
</dbReference>
<comment type="similarity">
    <text evidence="2">Belongs to the krueppel C2H2-type zinc-finger protein family.</text>
</comment>
<name>A0ABD1EQQ0_HYPHA</name>
<feature type="region of interest" description="Disordered" evidence="10">
    <location>
        <begin position="738"/>
        <end position="766"/>
    </location>
</feature>
<feature type="domain" description="C2H2-type" evidence="11">
    <location>
        <begin position="373"/>
        <end position="400"/>
    </location>
</feature>
<keyword evidence="7" id="KW-0238">DNA-binding</keyword>
<dbReference type="Proteomes" id="UP001566132">
    <property type="component" value="Unassembled WGS sequence"/>
</dbReference>
<dbReference type="FunFam" id="3.30.160.60:FF:000446">
    <property type="entry name" value="Zinc finger protein"/>
    <property type="match status" value="1"/>
</dbReference>
<feature type="domain" description="C2H2-type" evidence="11">
    <location>
        <begin position="401"/>
        <end position="428"/>
    </location>
</feature>
<keyword evidence="3" id="KW-0479">Metal-binding</keyword>
<feature type="domain" description="C2H2-type" evidence="11">
    <location>
        <begin position="429"/>
        <end position="456"/>
    </location>
</feature>
<reference evidence="12 13" key="1">
    <citation type="submission" date="2024-05" db="EMBL/GenBank/DDBJ databases">
        <title>Genetic variation in Jamaican populations of the coffee berry borer (Hypothenemus hampei).</title>
        <authorList>
            <person name="Errbii M."/>
            <person name="Myrie A."/>
        </authorList>
    </citation>
    <scope>NUCLEOTIDE SEQUENCE [LARGE SCALE GENOMIC DNA]</scope>
    <source>
        <strain evidence="12">JA-Hopewell-2020-01-JO</strain>
        <tissue evidence="12">Whole body</tissue>
    </source>
</reference>
<evidence type="ECO:0000256" key="1">
    <source>
        <dbReference type="ARBA" id="ARBA00004123"/>
    </source>
</evidence>